<dbReference type="InParanoid" id="D8PSX0"/>
<dbReference type="AlphaFoldDB" id="D8PSX0"/>
<dbReference type="OMA" id="RFVEVHE"/>
<reference evidence="2 3" key="1">
    <citation type="journal article" date="2010" name="Nat. Biotechnol.">
        <title>Genome sequence of the model mushroom Schizophyllum commune.</title>
        <authorList>
            <person name="Ohm R.A."/>
            <person name="de Jong J.F."/>
            <person name="Lugones L.G."/>
            <person name="Aerts A."/>
            <person name="Kothe E."/>
            <person name="Stajich J.E."/>
            <person name="de Vries R.P."/>
            <person name="Record E."/>
            <person name="Levasseur A."/>
            <person name="Baker S.E."/>
            <person name="Bartholomew K.A."/>
            <person name="Coutinho P.M."/>
            <person name="Erdmann S."/>
            <person name="Fowler T.J."/>
            <person name="Gathman A.C."/>
            <person name="Lombard V."/>
            <person name="Henrissat B."/>
            <person name="Knabe N."/>
            <person name="Kuees U."/>
            <person name="Lilly W.W."/>
            <person name="Lindquist E."/>
            <person name="Lucas S."/>
            <person name="Magnuson J.K."/>
            <person name="Piumi F."/>
            <person name="Raudaskoski M."/>
            <person name="Salamov A."/>
            <person name="Schmutz J."/>
            <person name="Schwarze F.W.M.R."/>
            <person name="vanKuyk P.A."/>
            <person name="Horton J.S."/>
            <person name="Grigoriev I.V."/>
            <person name="Woesten H.A.B."/>
        </authorList>
    </citation>
    <scope>NUCLEOTIDE SEQUENCE [LARGE SCALE GENOMIC DNA]</scope>
    <source>
        <strain evidence="3">H4-8 / FGSC 9210</strain>
    </source>
</reference>
<proteinExistence type="predicted"/>
<dbReference type="Proteomes" id="UP000007431">
    <property type="component" value="Unassembled WGS sequence"/>
</dbReference>
<keyword evidence="3" id="KW-1185">Reference proteome</keyword>
<feature type="non-terminal residue" evidence="2">
    <location>
        <position position="270"/>
    </location>
</feature>
<dbReference type="VEuPathDB" id="FungiDB:SCHCODRAFT_02560803"/>
<name>D8PSX0_SCHCM</name>
<evidence type="ECO:0000313" key="3">
    <source>
        <dbReference type="Proteomes" id="UP000007431"/>
    </source>
</evidence>
<accession>D8PSX0</accession>
<dbReference type="OrthoDB" id="2859901at2759"/>
<dbReference type="GeneID" id="9597124"/>
<dbReference type="KEGG" id="scm:SCHCO_02560803"/>
<keyword evidence="1" id="KW-0175">Coiled coil</keyword>
<evidence type="ECO:0000256" key="1">
    <source>
        <dbReference type="SAM" id="Coils"/>
    </source>
</evidence>
<gene>
    <name evidence="2" type="ORF">SCHCODRAFT_66093</name>
</gene>
<organism evidence="3">
    <name type="scientific">Schizophyllum commune (strain H4-8 / FGSC 9210)</name>
    <name type="common">Split gill fungus</name>
    <dbReference type="NCBI Taxonomy" id="578458"/>
    <lineage>
        <taxon>Eukaryota</taxon>
        <taxon>Fungi</taxon>
        <taxon>Dikarya</taxon>
        <taxon>Basidiomycota</taxon>
        <taxon>Agaricomycotina</taxon>
        <taxon>Agaricomycetes</taxon>
        <taxon>Agaricomycetidae</taxon>
        <taxon>Agaricales</taxon>
        <taxon>Schizophyllaceae</taxon>
        <taxon>Schizophyllum</taxon>
    </lineage>
</organism>
<sequence>MQEALEAHEIDALDQEYGLLRTNTLPTKLQTMQFSKRIDAGSADINELTAQIEQAQAAVNDLIRRRDKRQAEVDLHRAVVAPVRILPTEVLSYIFELCMEEPPVKPDASKAPLLLCGICSRWREVALGTPTLWHNLHISVAALLRDTPEDADRFYSSRVKIAETWLGRARTMPLNLTMAVTIKERRFFTRPRYRDFPPFPVAAFFRPHARTLRSLTMELPKSQYSSLCAIAPIPMPSLESLVISKHSLVSAGTDESERIVVFSETPQLRR</sequence>
<dbReference type="eggNOG" id="ENOG502R0NS">
    <property type="taxonomic scope" value="Eukaryota"/>
</dbReference>
<feature type="coiled-coil region" evidence="1">
    <location>
        <begin position="38"/>
        <end position="72"/>
    </location>
</feature>
<protein>
    <submittedName>
        <fullName evidence="2">Expressed protein</fullName>
    </submittedName>
</protein>
<dbReference type="EMBL" id="GL377303">
    <property type="protein sequence ID" value="EFJ01215.1"/>
    <property type="molecule type" value="Genomic_DNA"/>
</dbReference>
<dbReference type="HOGENOM" id="CLU_1032716_0_0_1"/>
<evidence type="ECO:0000313" key="2">
    <source>
        <dbReference type="EMBL" id="EFJ01215.1"/>
    </source>
</evidence>